<evidence type="ECO:0000256" key="2">
    <source>
        <dbReference type="PROSITE-ProRule" id="PRU00169"/>
    </source>
</evidence>
<reference evidence="5 6" key="1">
    <citation type="submission" date="2019-12" db="EMBL/GenBank/DDBJ databases">
        <authorList>
            <person name="Lee S.D."/>
        </authorList>
    </citation>
    <scope>NUCLEOTIDE SEQUENCE [LARGE SCALE GENOMIC DNA]</scope>
    <source>
        <strain evidence="5 6">SAP-6</strain>
    </source>
</reference>
<dbReference type="InterPro" id="IPR000792">
    <property type="entry name" value="Tscrpt_reg_LuxR_C"/>
</dbReference>
<dbReference type="InterPro" id="IPR036388">
    <property type="entry name" value="WH-like_DNA-bd_sf"/>
</dbReference>
<keyword evidence="6" id="KW-1185">Reference proteome</keyword>
<dbReference type="GO" id="GO:0003677">
    <property type="term" value="F:DNA binding"/>
    <property type="evidence" value="ECO:0007669"/>
    <property type="project" value="UniProtKB-KW"/>
</dbReference>
<protein>
    <submittedName>
        <fullName evidence="5">Response regulator</fullName>
    </submittedName>
</protein>
<dbReference type="GO" id="GO:0000160">
    <property type="term" value="P:phosphorelay signal transduction system"/>
    <property type="evidence" value="ECO:0007669"/>
    <property type="project" value="InterPro"/>
</dbReference>
<dbReference type="PANTHER" id="PTHR45566:SF1">
    <property type="entry name" value="HTH-TYPE TRANSCRIPTIONAL REGULATOR YHJB-RELATED"/>
    <property type="match status" value="1"/>
</dbReference>
<evidence type="ECO:0000313" key="5">
    <source>
        <dbReference type="EMBL" id="NDL62101.1"/>
    </source>
</evidence>
<dbReference type="RefSeq" id="WP_162364790.1">
    <property type="nucleotide sequence ID" value="NZ_WUBS01000003.1"/>
</dbReference>
<accession>A0A845SHK4</accession>
<dbReference type="PANTHER" id="PTHR45566">
    <property type="entry name" value="HTH-TYPE TRANSCRIPTIONAL REGULATOR YHJB-RELATED"/>
    <property type="match status" value="1"/>
</dbReference>
<dbReference type="InterPro" id="IPR051015">
    <property type="entry name" value="EvgA-like"/>
</dbReference>
<keyword evidence="2" id="KW-0597">Phosphoprotein</keyword>
<reference evidence="5 6" key="2">
    <citation type="submission" date="2020-02" db="EMBL/GenBank/DDBJ databases">
        <title>The new genus of Enterobacteriales.</title>
        <authorList>
            <person name="Kim I.S."/>
        </authorList>
    </citation>
    <scope>NUCLEOTIDE SEQUENCE [LARGE SCALE GENOMIC DNA]</scope>
    <source>
        <strain evidence="5 6">SAP-6</strain>
    </source>
</reference>
<organism evidence="5 6">
    <name type="scientific">Acerihabitans arboris</name>
    <dbReference type="NCBI Taxonomy" id="2691583"/>
    <lineage>
        <taxon>Bacteria</taxon>
        <taxon>Pseudomonadati</taxon>
        <taxon>Pseudomonadota</taxon>
        <taxon>Gammaproteobacteria</taxon>
        <taxon>Enterobacterales</taxon>
        <taxon>Pectobacteriaceae</taxon>
        <taxon>Acerihabitans</taxon>
    </lineage>
</organism>
<dbReference type="CDD" id="cd00156">
    <property type="entry name" value="REC"/>
    <property type="match status" value="1"/>
</dbReference>
<dbReference type="SUPFAM" id="SSF46894">
    <property type="entry name" value="C-terminal effector domain of the bipartite response regulators"/>
    <property type="match status" value="1"/>
</dbReference>
<dbReference type="Pfam" id="PF00196">
    <property type="entry name" value="GerE"/>
    <property type="match status" value="1"/>
</dbReference>
<dbReference type="GO" id="GO:0006355">
    <property type="term" value="P:regulation of DNA-templated transcription"/>
    <property type="evidence" value="ECO:0007669"/>
    <property type="project" value="InterPro"/>
</dbReference>
<gene>
    <name evidence="5" type="ORF">GRH90_04940</name>
</gene>
<dbReference type="PROSITE" id="PS50110">
    <property type="entry name" value="RESPONSE_REGULATORY"/>
    <property type="match status" value="1"/>
</dbReference>
<dbReference type="Proteomes" id="UP000461443">
    <property type="component" value="Unassembled WGS sequence"/>
</dbReference>
<feature type="domain" description="HTH luxR-type" evidence="3">
    <location>
        <begin position="142"/>
        <end position="207"/>
    </location>
</feature>
<dbReference type="AlphaFoldDB" id="A0A845SHK4"/>
<evidence type="ECO:0000313" key="6">
    <source>
        <dbReference type="Proteomes" id="UP000461443"/>
    </source>
</evidence>
<keyword evidence="1" id="KW-0238">DNA-binding</keyword>
<dbReference type="SMART" id="SM00448">
    <property type="entry name" value="REC"/>
    <property type="match status" value="1"/>
</dbReference>
<evidence type="ECO:0000259" key="4">
    <source>
        <dbReference type="PROSITE" id="PS50110"/>
    </source>
</evidence>
<dbReference type="CDD" id="cd06170">
    <property type="entry name" value="LuxR_C_like"/>
    <property type="match status" value="1"/>
</dbReference>
<dbReference type="SMART" id="SM00421">
    <property type="entry name" value="HTH_LUXR"/>
    <property type="match status" value="1"/>
</dbReference>
<feature type="modified residue" description="4-aspartylphosphate" evidence="2">
    <location>
        <position position="57"/>
    </location>
</feature>
<dbReference type="EMBL" id="WUBS01000003">
    <property type="protein sequence ID" value="NDL62101.1"/>
    <property type="molecule type" value="Genomic_DNA"/>
</dbReference>
<dbReference type="InterPro" id="IPR016032">
    <property type="entry name" value="Sig_transdc_resp-reg_C-effctor"/>
</dbReference>
<comment type="caution">
    <text evidence="5">The sequence shown here is derived from an EMBL/GenBank/DDBJ whole genome shotgun (WGS) entry which is preliminary data.</text>
</comment>
<dbReference type="SUPFAM" id="SSF52172">
    <property type="entry name" value="CheY-like"/>
    <property type="match status" value="1"/>
</dbReference>
<dbReference type="Pfam" id="PF00072">
    <property type="entry name" value="Response_reg"/>
    <property type="match status" value="1"/>
</dbReference>
<evidence type="ECO:0000259" key="3">
    <source>
        <dbReference type="PROSITE" id="PS50043"/>
    </source>
</evidence>
<sequence>MTTPYALVVDDHPLMAHGIVEFLLTHCGYDKVQVTKNGKSCLEHIIGFGCPQLMVVDFWLPDGIALNLLRDISNRSPNTLLLVISGDENSLIQQQIRKAGAHGFVHKQDSPHIFFQAVTALQNRKLWFPDDGLQTIAPLVKSTTQTLGLTPRQSQVLEMMLSGSSNKRIALTFGISEATIKEHVGGILSKLGVTNRVEALTLLHGRSLK</sequence>
<feature type="domain" description="Response regulatory" evidence="4">
    <location>
        <begin position="5"/>
        <end position="122"/>
    </location>
</feature>
<evidence type="ECO:0000256" key="1">
    <source>
        <dbReference type="ARBA" id="ARBA00023125"/>
    </source>
</evidence>
<dbReference type="PRINTS" id="PR00038">
    <property type="entry name" value="HTHLUXR"/>
</dbReference>
<dbReference type="InterPro" id="IPR001789">
    <property type="entry name" value="Sig_transdc_resp-reg_receiver"/>
</dbReference>
<proteinExistence type="predicted"/>
<name>A0A845SHK4_9GAMM</name>
<dbReference type="Gene3D" id="1.10.10.10">
    <property type="entry name" value="Winged helix-like DNA-binding domain superfamily/Winged helix DNA-binding domain"/>
    <property type="match status" value="1"/>
</dbReference>
<dbReference type="PROSITE" id="PS50043">
    <property type="entry name" value="HTH_LUXR_2"/>
    <property type="match status" value="1"/>
</dbReference>
<dbReference type="Gene3D" id="3.40.50.2300">
    <property type="match status" value="1"/>
</dbReference>
<dbReference type="InterPro" id="IPR011006">
    <property type="entry name" value="CheY-like_superfamily"/>
</dbReference>